<dbReference type="AlphaFoldDB" id="A0A2I0K691"/>
<accession>A0A2I0K691</accession>
<dbReference type="Proteomes" id="UP000233551">
    <property type="component" value="Unassembled WGS sequence"/>
</dbReference>
<name>A0A2I0K691_PUNGR</name>
<reference evidence="2 3" key="1">
    <citation type="submission" date="2017-11" db="EMBL/GenBank/DDBJ databases">
        <title>De-novo sequencing of pomegranate (Punica granatum L.) genome.</title>
        <authorList>
            <person name="Akparov Z."/>
            <person name="Amiraslanov A."/>
            <person name="Hajiyeva S."/>
            <person name="Abbasov M."/>
            <person name="Kaur K."/>
            <person name="Hamwieh A."/>
            <person name="Solovyev V."/>
            <person name="Salamov A."/>
            <person name="Braich B."/>
            <person name="Kosarev P."/>
            <person name="Mahmoud A."/>
            <person name="Hajiyev E."/>
            <person name="Babayeva S."/>
            <person name="Izzatullayeva V."/>
            <person name="Mammadov A."/>
            <person name="Mammadov A."/>
            <person name="Sharifova S."/>
            <person name="Ojaghi J."/>
            <person name="Eynullazada K."/>
            <person name="Bayramov B."/>
            <person name="Abdulazimova A."/>
            <person name="Shahmuradov I."/>
        </authorList>
    </citation>
    <scope>NUCLEOTIDE SEQUENCE [LARGE SCALE GENOMIC DNA]</scope>
    <source>
        <strain evidence="3">cv. AG2017</strain>
        <tissue evidence="2">Leaf</tissue>
    </source>
</reference>
<feature type="region of interest" description="Disordered" evidence="1">
    <location>
        <begin position="1"/>
        <end position="131"/>
    </location>
</feature>
<evidence type="ECO:0000256" key="1">
    <source>
        <dbReference type="SAM" id="MobiDB-lite"/>
    </source>
</evidence>
<organism evidence="2 3">
    <name type="scientific">Punica granatum</name>
    <name type="common">Pomegranate</name>
    <dbReference type="NCBI Taxonomy" id="22663"/>
    <lineage>
        <taxon>Eukaryota</taxon>
        <taxon>Viridiplantae</taxon>
        <taxon>Streptophyta</taxon>
        <taxon>Embryophyta</taxon>
        <taxon>Tracheophyta</taxon>
        <taxon>Spermatophyta</taxon>
        <taxon>Magnoliopsida</taxon>
        <taxon>eudicotyledons</taxon>
        <taxon>Gunneridae</taxon>
        <taxon>Pentapetalae</taxon>
        <taxon>rosids</taxon>
        <taxon>malvids</taxon>
        <taxon>Myrtales</taxon>
        <taxon>Lythraceae</taxon>
        <taxon>Punica</taxon>
    </lineage>
</organism>
<keyword evidence="3" id="KW-1185">Reference proteome</keyword>
<sequence length="228" mass="24450">MDDVAESQKVFEKTEGRTWGRIGQGPDPAEGSSPALDPSNKVARVQPPCPRGREPTGEPPNGSGPSPLFSCFLIEKRGRGEGGPTWPGAPPPALNPLGETATSRWRGRGSAREPPTKGGPDHVGGSPTGLNLFGETATSPEGSRLAGEPLAGVGPLPTPKKFWAKISKMKRSNILLYLRNLRVDAIFGKTVQVHDIWCDYSFFLGVNPDIRKLNLAMTNLVEPVRPIK</sequence>
<feature type="compositionally biased region" description="Basic and acidic residues" evidence="1">
    <location>
        <begin position="9"/>
        <end position="18"/>
    </location>
</feature>
<protein>
    <submittedName>
        <fullName evidence="2">Uncharacterized protein</fullName>
    </submittedName>
</protein>
<gene>
    <name evidence="2" type="ORF">CRG98_015961</name>
</gene>
<proteinExistence type="predicted"/>
<comment type="caution">
    <text evidence="2">The sequence shown here is derived from an EMBL/GenBank/DDBJ whole genome shotgun (WGS) entry which is preliminary data.</text>
</comment>
<evidence type="ECO:0000313" key="2">
    <source>
        <dbReference type="EMBL" id="PKI63643.1"/>
    </source>
</evidence>
<dbReference type="EMBL" id="PGOL01000879">
    <property type="protein sequence ID" value="PKI63643.1"/>
    <property type="molecule type" value="Genomic_DNA"/>
</dbReference>
<evidence type="ECO:0000313" key="3">
    <source>
        <dbReference type="Proteomes" id="UP000233551"/>
    </source>
</evidence>